<evidence type="ECO:0000256" key="1">
    <source>
        <dbReference type="ARBA" id="ARBA00023002"/>
    </source>
</evidence>
<dbReference type="PANTHER" id="PTHR43485:SF1">
    <property type="entry name" value="FORMATE HYDROGENLYASE SUBUNIT 5-RELATED"/>
    <property type="match status" value="1"/>
</dbReference>
<comment type="caution">
    <text evidence="3">The sequence shown here is derived from an EMBL/GenBank/DDBJ whole genome shotgun (WGS) entry which is preliminary data.</text>
</comment>
<accession>A0A0W8FK27</accession>
<reference evidence="3" key="1">
    <citation type="journal article" date="2015" name="Proc. Natl. Acad. Sci. U.S.A.">
        <title>Networks of energetic and metabolic interactions define dynamics in microbial communities.</title>
        <authorList>
            <person name="Embree M."/>
            <person name="Liu J.K."/>
            <person name="Al-Bassam M.M."/>
            <person name="Zengler K."/>
        </authorList>
    </citation>
    <scope>NUCLEOTIDE SEQUENCE</scope>
</reference>
<evidence type="ECO:0000259" key="2">
    <source>
        <dbReference type="Pfam" id="PF00346"/>
    </source>
</evidence>
<dbReference type="GO" id="GO:0048038">
    <property type="term" value="F:quinone binding"/>
    <property type="evidence" value="ECO:0007669"/>
    <property type="project" value="InterPro"/>
</dbReference>
<feature type="domain" description="NADH-quinone oxidoreductase subunit D" evidence="2">
    <location>
        <begin position="124"/>
        <end position="283"/>
    </location>
</feature>
<dbReference type="InterPro" id="IPR001501">
    <property type="entry name" value="Ni-dep_hyd_lsu"/>
</dbReference>
<gene>
    <name evidence="3" type="ORF">ASZ90_009160</name>
</gene>
<proteinExistence type="predicted"/>
<dbReference type="SUPFAM" id="SSF56762">
    <property type="entry name" value="HydB/Nqo4-like"/>
    <property type="match status" value="1"/>
</dbReference>
<evidence type="ECO:0000313" key="3">
    <source>
        <dbReference type="EMBL" id="KUG21089.1"/>
    </source>
</evidence>
<dbReference type="AlphaFoldDB" id="A0A0W8FK27"/>
<name>A0A0W8FK27_9ZZZZ</name>
<dbReference type="InterPro" id="IPR001135">
    <property type="entry name" value="NADH_Q_OxRdtase_suD"/>
</dbReference>
<dbReference type="GO" id="GO:0051287">
    <property type="term" value="F:NAD binding"/>
    <property type="evidence" value="ECO:0007669"/>
    <property type="project" value="InterPro"/>
</dbReference>
<feature type="domain" description="NADH-quinone oxidoreductase subunit D" evidence="2">
    <location>
        <begin position="288"/>
        <end position="362"/>
    </location>
</feature>
<sequence length="362" mass="40521">MKKTVDVSIPIGPMHPCWKEPIRLKCETIGERVLRTEVELGYMKKGIERIMRGRPWQEVMFLAERICGICSVIHNMVFIEAMEGISGIAVPPRAAYLRVVVNELDRMASHILANFSYCYTIEHETLAMYLLNVREIVLDQLERITGSRINTAYMIPGGVRFDITEEDAAALLAGLARVEEDVERYTRMFATSYLIALRSRGVGTMTREKAIEAHAVGPTGRASNVPECDLRLQHPTYQKLGFTPVCRTEGDNFARNMVRFDEVMQSISLIRQCIGQLPEGPIRGGGACTAGEITYQGEAPRGELTYYIKSDEYGRIIDITVRTPSIMNIEACTHHMINDVTSVADVTSTFISSDPCVACTER</sequence>
<dbReference type="InterPro" id="IPR052197">
    <property type="entry name" value="ComplexI_49kDa-like"/>
</dbReference>
<dbReference type="Pfam" id="PF00374">
    <property type="entry name" value="NiFeSe_Hases"/>
    <property type="match status" value="1"/>
</dbReference>
<dbReference type="EMBL" id="LNQE01001101">
    <property type="protein sequence ID" value="KUG21089.1"/>
    <property type="molecule type" value="Genomic_DNA"/>
</dbReference>
<dbReference type="GO" id="GO:0016651">
    <property type="term" value="F:oxidoreductase activity, acting on NAD(P)H"/>
    <property type="evidence" value="ECO:0007669"/>
    <property type="project" value="InterPro"/>
</dbReference>
<dbReference type="Pfam" id="PF00346">
    <property type="entry name" value="Complex1_49kDa"/>
    <property type="match status" value="2"/>
</dbReference>
<protein>
    <submittedName>
        <fullName evidence="3">Energy conserving hydrogenase eha large subunit</fullName>
    </submittedName>
</protein>
<keyword evidence="1" id="KW-0560">Oxidoreductase</keyword>
<dbReference type="InterPro" id="IPR029014">
    <property type="entry name" value="NiFe-Hase_large"/>
</dbReference>
<dbReference type="PANTHER" id="PTHR43485">
    <property type="entry name" value="HYDROGENASE-4 COMPONENT G"/>
    <property type="match status" value="1"/>
</dbReference>
<organism evidence="3">
    <name type="scientific">hydrocarbon metagenome</name>
    <dbReference type="NCBI Taxonomy" id="938273"/>
    <lineage>
        <taxon>unclassified sequences</taxon>
        <taxon>metagenomes</taxon>
        <taxon>ecological metagenomes</taxon>
    </lineage>
</organism>
<dbReference type="GO" id="GO:0016151">
    <property type="term" value="F:nickel cation binding"/>
    <property type="evidence" value="ECO:0007669"/>
    <property type="project" value="InterPro"/>
</dbReference>
<dbReference type="Gene3D" id="1.10.645.10">
    <property type="entry name" value="Cytochrome-c3 Hydrogenase, chain B"/>
    <property type="match status" value="1"/>
</dbReference>